<evidence type="ECO:0000313" key="6">
    <source>
        <dbReference type="Proteomes" id="UP000468388"/>
    </source>
</evidence>
<evidence type="ECO:0000259" key="4">
    <source>
        <dbReference type="PROSITE" id="PS51118"/>
    </source>
</evidence>
<organism evidence="5 6">
    <name type="scientific">Chitinophaga oryziterrae</name>
    <dbReference type="NCBI Taxonomy" id="1031224"/>
    <lineage>
        <taxon>Bacteria</taxon>
        <taxon>Pseudomonadati</taxon>
        <taxon>Bacteroidota</taxon>
        <taxon>Chitinophagia</taxon>
        <taxon>Chitinophagales</taxon>
        <taxon>Chitinophagaceae</taxon>
        <taxon>Chitinophaga</taxon>
    </lineage>
</organism>
<evidence type="ECO:0000313" key="5">
    <source>
        <dbReference type="EMBL" id="MVT41818.1"/>
    </source>
</evidence>
<keyword evidence="1" id="KW-0805">Transcription regulation</keyword>
<protein>
    <submittedName>
        <fullName evidence="5">Transcriptional regulator</fullName>
    </submittedName>
</protein>
<reference evidence="5 6" key="1">
    <citation type="submission" date="2019-12" db="EMBL/GenBank/DDBJ databases">
        <title>The draft genomic sequence of strain Chitinophaga oryziterrae JCM 16595.</title>
        <authorList>
            <person name="Zhang X."/>
        </authorList>
    </citation>
    <scope>NUCLEOTIDE SEQUENCE [LARGE SCALE GENOMIC DNA]</scope>
    <source>
        <strain evidence="5 6">JCM 16595</strain>
    </source>
</reference>
<feature type="domain" description="HTH hxlR-type" evidence="4">
    <location>
        <begin position="21"/>
        <end position="111"/>
    </location>
</feature>
<keyword evidence="2" id="KW-0238">DNA-binding</keyword>
<keyword evidence="6" id="KW-1185">Reference proteome</keyword>
<dbReference type="OrthoDB" id="9797599at2"/>
<keyword evidence="3" id="KW-0804">Transcription</keyword>
<dbReference type="GO" id="GO:0003677">
    <property type="term" value="F:DNA binding"/>
    <property type="evidence" value="ECO:0007669"/>
    <property type="project" value="UniProtKB-KW"/>
</dbReference>
<accession>A0A6N8JBJ4</accession>
<gene>
    <name evidence="5" type="ORF">GO495_14605</name>
</gene>
<evidence type="ECO:0000256" key="3">
    <source>
        <dbReference type="ARBA" id="ARBA00023163"/>
    </source>
</evidence>
<dbReference type="InterPro" id="IPR036388">
    <property type="entry name" value="WH-like_DNA-bd_sf"/>
</dbReference>
<dbReference type="Pfam" id="PF01638">
    <property type="entry name" value="HxlR"/>
    <property type="match status" value="1"/>
</dbReference>
<dbReference type="EMBL" id="WRXO01000003">
    <property type="protein sequence ID" value="MVT41818.1"/>
    <property type="molecule type" value="Genomic_DNA"/>
</dbReference>
<proteinExistence type="predicted"/>
<dbReference type="PROSITE" id="PS51118">
    <property type="entry name" value="HTH_HXLR"/>
    <property type="match status" value="1"/>
</dbReference>
<dbReference type="SUPFAM" id="SSF46785">
    <property type="entry name" value="Winged helix' DNA-binding domain"/>
    <property type="match status" value="1"/>
</dbReference>
<sequence>MTKVKESSTIQANKEIVFRECPVTYVTDRIGGRWKPSILFNLLTGSKRYSELKNSIPGITEKMLIQHLKELETDKLIMKDVMYSLTASGESLRPVLHAMAEWVIEDSKNNARDISKSLDNFPI</sequence>
<dbReference type="AlphaFoldDB" id="A0A6N8JBJ4"/>
<dbReference type="PANTHER" id="PTHR33204">
    <property type="entry name" value="TRANSCRIPTIONAL REGULATOR, MARR FAMILY"/>
    <property type="match status" value="1"/>
</dbReference>
<comment type="caution">
    <text evidence="5">The sequence shown here is derived from an EMBL/GenBank/DDBJ whole genome shotgun (WGS) entry which is preliminary data.</text>
</comment>
<dbReference type="PANTHER" id="PTHR33204:SF29">
    <property type="entry name" value="TRANSCRIPTIONAL REGULATOR"/>
    <property type="match status" value="1"/>
</dbReference>
<dbReference type="InterPro" id="IPR036390">
    <property type="entry name" value="WH_DNA-bd_sf"/>
</dbReference>
<dbReference type="RefSeq" id="WP_157300438.1">
    <property type="nucleotide sequence ID" value="NZ_BAAAZB010000006.1"/>
</dbReference>
<evidence type="ECO:0000256" key="1">
    <source>
        <dbReference type="ARBA" id="ARBA00023015"/>
    </source>
</evidence>
<dbReference type="Proteomes" id="UP000468388">
    <property type="component" value="Unassembled WGS sequence"/>
</dbReference>
<dbReference type="InterPro" id="IPR002577">
    <property type="entry name" value="HTH_HxlR"/>
</dbReference>
<evidence type="ECO:0000256" key="2">
    <source>
        <dbReference type="ARBA" id="ARBA00023125"/>
    </source>
</evidence>
<name>A0A6N8JBJ4_9BACT</name>
<dbReference type="Gene3D" id="1.10.10.10">
    <property type="entry name" value="Winged helix-like DNA-binding domain superfamily/Winged helix DNA-binding domain"/>
    <property type="match status" value="1"/>
</dbReference>